<evidence type="ECO:0000256" key="3">
    <source>
        <dbReference type="ARBA" id="ARBA00006300"/>
    </source>
</evidence>
<dbReference type="GO" id="GO:0005524">
    <property type="term" value="F:ATP binding"/>
    <property type="evidence" value="ECO:0007669"/>
    <property type="project" value="UniProtKB-KW"/>
</dbReference>
<dbReference type="GO" id="GO:0055129">
    <property type="term" value="P:L-proline biosynthetic process"/>
    <property type="evidence" value="ECO:0007669"/>
    <property type="project" value="UniProtKB-UniPathway"/>
</dbReference>
<keyword evidence="8" id="KW-0547">Nucleotide-binding</keyword>
<dbReference type="InParanoid" id="C3YJ03"/>
<evidence type="ECO:0000256" key="6">
    <source>
        <dbReference type="ARBA" id="ARBA00022650"/>
    </source>
</evidence>
<dbReference type="SUPFAM" id="SSF53633">
    <property type="entry name" value="Carbamate kinase-like"/>
    <property type="match status" value="1"/>
</dbReference>
<dbReference type="InterPro" id="IPR005766">
    <property type="entry name" value="P5_carboxy_syn"/>
</dbReference>
<evidence type="ECO:0000256" key="7">
    <source>
        <dbReference type="ARBA" id="ARBA00022679"/>
    </source>
</evidence>
<protein>
    <submittedName>
        <fullName evidence="18">Uncharacterized protein</fullName>
    </submittedName>
</protein>
<evidence type="ECO:0000256" key="10">
    <source>
        <dbReference type="ARBA" id="ARBA00022840"/>
    </source>
</evidence>
<evidence type="ECO:0000256" key="15">
    <source>
        <dbReference type="ARBA" id="ARBA00049141"/>
    </source>
</evidence>
<dbReference type="PROSITE" id="PS00902">
    <property type="entry name" value="GLUTAMATE_5_KINASE"/>
    <property type="match status" value="1"/>
</dbReference>
<comment type="similarity">
    <text evidence="3">In the C-terminal section; belongs to the gamma-glutamyl phosphate reductase family.</text>
</comment>
<keyword evidence="6" id="KW-0641">Proline biosynthesis</keyword>
<comment type="pathway">
    <text evidence="2">Amino-acid biosynthesis; L-proline biosynthesis; L-glutamate 5-semialdehyde from L-glutamate: step 1/2.</text>
</comment>
<dbReference type="InterPro" id="IPR016163">
    <property type="entry name" value="Ald_DH_C"/>
</dbReference>
<reference evidence="18" key="1">
    <citation type="journal article" date="2008" name="Nature">
        <title>The amphioxus genome and the evolution of the chordate karyotype.</title>
        <authorList>
            <consortium name="US DOE Joint Genome Institute (JGI-PGF)"/>
            <person name="Putnam N.H."/>
            <person name="Butts T."/>
            <person name="Ferrier D.E.K."/>
            <person name="Furlong R.F."/>
            <person name="Hellsten U."/>
            <person name="Kawashima T."/>
            <person name="Robinson-Rechavi M."/>
            <person name="Shoguchi E."/>
            <person name="Terry A."/>
            <person name="Yu J.-K."/>
            <person name="Benito-Gutierrez E.L."/>
            <person name="Dubchak I."/>
            <person name="Garcia-Fernandez J."/>
            <person name="Gibson-Brown J.J."/>
            <person name="Grigoriev I.V."/>
            <person name="Horton A.C."/>
            <person name="de Jong P.J."/>
            <person name="Jurka J."/>
            <person name="Kapitonov V.V."/>
            <person name="Kohara Y."/>
            <person name="Kuroki Y."/>
            <person name="Lindquist E."/>
            <person name="Lucas S."/>
            <person name="Osoegawa K."/>
            <person name="Pennacchio L.A."/>
            <person name="Salamov A.A."/>
            <person name="Satou Y."/>
            <person name="Sauka-Spengler T."/>
            <person name="Schmutz J."/>
            <person name="Shin-I T."/>
            <person name="Toyoda A."/>
            <person name="Bronner-Fraser M."/>
            <person name="Fujiyama A."/>
            <person name="Holland L.Z."/>
            <person name="Holland P.W.H."/>
            <person name="Satoh N."/>
            <person name="Rokhsar D.S."/>
        </authorList>
    </citation>
    <scope>NUCLEOTIDE SEQUENCE [LARGE SCALE GENOMIC DNA]</scope>
    <source>
        <strain evidence="18">S238N-H82</strain>
        <tissue evidence="18">Testes</tissue>
    </source>
</reference>
<dbReference type="Pfam" id="PF00696">
    <property type="entry name" value="AA_kinase"/>
    <property type="match status" value="2"/>
</dbReference>
<sequence>MSGQIRSKSTLSRPIINRTNVTERALGGVSVPRWRYVNARDLNDLKGAYAHAPYSRLNGKAIPYRSELKHAKRIVVKLGSAVITRDDECGLALGRLASIVEQVSELHAEGHEMLIVTSGAVAFGKQRLRHEIAMSQSMRQSMRDARARNGNTMKFLEPRACAAAGQSGLMALYDSMFSQYGITCAQNEDEMVKEACAAAGQGGLMALYDLLFGLRGINTAQVLVTKPDFYNDDNRRNLQSTISELLRMNIVPILNANDAVAPPPEPDKDLLGVISVKDNDSLAARLAAEVQADLLCLLSDVDGIYTAPPGEDSSKLIDTYYPGIQSTIKFGQKSRVGMGGMESKVRAAQWALERGTAVVIANGCRQGSGQAILDIVSGRKTGTFFTEAKVSSVTVETQAENARNGGRVLSSLTADQRSDIISHLANLLEERKSSILAANQKDMDVARQQGNLSGPMLSRLALSAGKLTNLADGLRQIAASSHRNLDRVLKRIQVADGMELRQITVPIGVLMVIFESRPDCLPQVAALAIASGNGLLLKGGKEATHSNEYLHSLVQESLDLYSAKDAISLVSSREAIYDLLKLEHLIDLVIPRGSSDLVRMIQQASKGIPVLGHSEGICHVYVDKDCDPEMAAKIVLDSKCDYPAACNAMETLLVHRSLLKTPVFDHIVDTLKQEKVSINAGPLLAKALRFGPREAKSMRVEYGGLECCVEAVDSVDDAINHIHSFGSSHTDVIVTNNEHTAEKFLQSVDSACVFHNASSRFADGYRFGLGAEVGISTARIHSRGPVGVEGLLTTKWVLRGNGNSVGDFAEGGPNSYIHQYLPVAAVLDSKCDYPAACNAMETLLVHRSLLKTPVFDHIVDTLKQEKVSINAGPLLAKALRFGPREAKSMRVEYGGLECCVEAVDSVEDAINHIHSFGSSHTDVIVTNNEHTAEKFLQSVDSACVFHNASSRFADGYRFGLGAEVGISTARIHSRGPVGVEGLLTTKWVLRGNGNSVGDFAEGGPNSYIHQYLPVAAGAEESDSEKEN</sequence>
<evidence type="ECO:0000256" key="14">
    <source>
        <dbReference type="ARBA" id="ARBA00049024"/>
    </source>
</evidence>
<dbReference type="PANTHER" id="PTHR11063">
    <property type="entry name" value="GLUTAMATE SEMIALDEHYDE DEHYDROGENASE"/>
    <property type="match status" value="1"/>
</dbReference>
<dbReference type="InterPro" id="IPR001057">
    <property type="entry name" value="Glu/AcGlu_kinase"/>
</dbReference>
<dbReference type="NCBIfam" id="TIGR01092">
    <property type="entry name" value="P5CS"/>
    <property type="match status" value="1"/>
</dbReference>
<dbReference type="NCBIfam" id="TIGR00407">
    <property type="entry name" value="proA"/>
    <property type="match status" value="1"/>
</dbReference>
<keyword evidence="7" id="KW-0808">Transferase</keyword>
<proteinExistence type="inferred from homology"/>
<evidence type="ECO:0000256" key="1">
    <source>
        <dbReference type="ARBA" id="ARBA00004985"/>
    </source>
</evidence>
<dbReference type="STRING" id="7739.C3YJ03"/>
<dbReference type="Gene3D" id="3.40.605.10">
    <property type="entry name" value="Aldehyde Dehydrogenase, Chain A, domain 1"/>
    <property type="match status" value="1"/>
</dbReference>
<dbReference type="CDD" id="cd07079">
    <property type="entry name" value="ALDH_F18-19_ProA-GPR"/>
    <property type="match status" value="1"/>
</dbReference>
<dbReference type="NCBIfam" id="NF001221">
    <property type="entry name" value="PRK00197.1"/>
    <property type="match status" value="1"/>
</dbReference>
<dbReference type="SUPFAM" id="SSF53720">
    <property type="entry name" value="ALDH-like"/>
    <property type="match status" value="2"/>
</dbReference>
<dbReference type="eggNOG" id="KOG4165">
    <property type="taxonomic scope" value="Eukaryota"/>
</dbReference>
<dbReference type="InterPro" id="IPR019797">
    <property type="entry name" value="Glutamate_5-kinase_CS"/>
</dbReference>
<dbReference type="InterPro" id="IPR016161">
    <property type="entry name" value="Ald_DH/histidinol_DH"/>
</dbReference>
<keyword evidence="11" id="KW-0521">NADP</keyword>
<feature type="domain" description="Aldehyde dehydrogenase" evidence="16">
    <location>
        <begin position="388"/>
        <end position="693"/>
    </location>
</feature>
<dbReference type="eggNOG" id="KOG1154">
    <property type="taxonomic scope" value="Eukaryota"/>
</dbReference>
<dbReference type="Gene3D" id="3.40.1160.10">
    <property type="entry name" value="Acetylglutamate kinase-like"/>
    <property type="match status" value="2"/>
</dbReference>
<evidence type="ECO:0000256" key="11">
    <source>
        <dbReference type="ARBA" id="ARBA00022857"/>
    </source>
</evidence>
<dbReference type="InterPro" id="IPR001048">
    <property type="entry name" value="Asp/Glu/Uridylate_kinase"/>
</dbReference>
<comment type="similarity">
    <text evidence="4">In the N-terminal section; belongs to the glutamate 5-kinase family.</text>
</comment>
<feature type="domain" description="Aspartate/glutamate/uridylate kinase" evidence="17">
    <location>
        <begin position="190"/>
        <end position="362"/>
    </location>
</feature>
<dbReference type="HAMAP" id="MF_00412">
    <property type="entry name" value="ProA"/>
    <property type="match status" value="1"/>
</dbReference>
<keyword evidence="5" id="KW-0028">Amino-acid biosynthesis</keyword>
<gene>
    <name evidence="18" type="ORF">BRAFLDRAFT_128677</name>
</gene>
<dbReference type="GO" id="GO:0004350">
    <property type="term" value="F:glutamate-5-semialdehyde dehydrogenase activity"/>
    <property type="evidence" value="ECO:0007669"/>
    <property type="project" value="UniProtKB-EC"/>
</dbReference>
<accession>C3YJ03</accession>
<dbReference type="InterPro" id="IPR036393">
    <property type="entry name" value="AceGlu_kinase-like_sf"/>
</dbReference>
<name>C3YJ03_BRAFL</name>
<comment type="catalytic activity">
    <reaction evidence="14">
        <text>L-glutamate 5-semialdehyde + phosphate + NADP(+) = L-glutamyl 5-phosphate + NADPH + H(+)</text>
        <dbReference type="Rhea" id="RHEA:19541"/>
        <dbReference type="ChEBI" id="CHEBI:15378"/>
        <dbReference type="ChEBI" id="CHEBI:43474"/>
        <dbReference type="ChEBI" id="CHEBI:57783"/>
        <dbReference type="ChEBI" id="CHEBI:58066"/>
        <dbReference type="ChEBI" id="CHEBI:58274"/>
        <dbReference type="ChEBI" id="CHEBI:58349"/>
        <dbReference type="EC" id="1.2.1.41"/>
    </reaction>
</comment>
<evidence type="ECO:0000256" key="4">
    <source>
        <dbReference type="ARBA" id="ARBA00009302"/>
    </source>
</evidence>
<evidence type="ECO:0000256" key="8">
    <source>
        <dbReference type="ARBA" id="ARBA00022741"/>
    </source>
</evidence>
<dbReference type="FunFam" id="3.40.1160.10:FF:000062">
    <property type="entry name" value="Delta-1-pyrroline-5-carboxylate synthase"/>
    <property type="match status" value="1"/>
</dbReference>
<dbReference type="GO" id="GO:0004349">
    <property type="term" value="F:glutamate 5-kinase activity"/>
    <property type="evidence" value="ECO:0007669"/>
    <property type="project" value="UniProtKB-EC"/>
</dbReference>
<dbReference type="AlphaFoldDB" id="C3YJ03"/>
<dbReference type="PRINTS" id="PR00474">
    <property type="entry name" value="GLU5KINASE"/>
</dbReference>
<evidence type="ECO:0000256" key="5">
    <source>
        <dbReference type="ARBA" id="ARBA00022605"/>
    </source>
</evidence>
<dbReference type="PROSITE" id="PS01223">
    <property type="entry name" value="PROA"/>
    <property type="match status" value="2"/>
</dbReference>
<evidence type="ECO:0000259" key="16">
    <source>
        <dbReference type="Pfam" id="PF00171"/>
    </source>
</evidence>
<dbReference type="InterPro" id="IPR016162">
    <property type="entry name" value="Ald_DH_N"/>
</dbReference>
<dbReference type="Pfam" id="PF00171">
    <property type="entry name" value="Aldedh"/>
    <property type="match status" value="1"/>
</dbReference>
<dbReference type="EMBL" id="GG666517">
    <property type="protein sequence ID" value="EEN59665.1"/>
    <property type="molecule type" value="Genomic_DNA"/>
</dbReference>
<dbReference type="PANTHER" id="PTHR11063:SF8">
    <property type="entry name" value="DELTA-1-PYRROLINE-5-CARBOXYLATE SYNTHASE"/>
    <property type="match status" value="1"/>
</dbReference>
<dbReference type="CDD" id="cd04256">
    <property type="entry name" value="AAK_P5CS_ProBA"/>
    <property type="match status" value="1"/>
</dbReference>
<keyword evidence="9" id="KW-0418">Kinase</keyword>
<evidence type="ECO:0000313" key="18">
    <source>
        <dbReference type="EMBL" id="EEN59665.1"/>
    </source>
</evidence>
<comment type="pathway">
    <text evidence="1">Amino-acid biosynthesis; L-proline biosynthesis; L-glutamate 5-semialdehyde from L-glutamate: step 2/2.</text>
</comment>
<organism>
    <name type="scientific">Branchiostoma floridae</name>
    <name type="common">Florida lancelet</name>
    <name type="synonym">Amphioxus</name>
    <dbReference type="NCBI Taxonomy" id="7739"/>
    <lineage>
        <taxon>Eukaryota</taxon>
        <taxon>Metazoa</taxon>
        <taxon>Chordata</taxon>
        <taxon>Cephalochordata</taxon>
        <taxon>Leptocardii</taxon>
        <taxon>Amphioxiformes</taxon>
        <taxon>Branchiostomatidae</taxon>
        <taxon>Branchiostoma</taxon>
    </lineage>
</organism>
<evidence type="ECO:0000256" key="2">
    <source>
        <dbReference type="ARBA" id="ARBA00005185"/>
    </source>
</evidence>
<dbReference type="Gene3D" id="3.40.309.10">
    <property type="entry name" value="Aldehyde Dehydrogenase, Chain A, domain 2"/>
    <property type="match status" value="2"/>
</dbReference>
<dbReference type="InterPro" id="IPR000965">
    <property type="entry name" value="GPR_dom"/>
</dbReference>
<keyword evidence="10" id="KW-0067">ATP-binding</keyword>
<dbReference type="InterPro" id="IPR041744">
    <property type="entry name" value="G5K_ProBA"/>
</dbReference>
<dbReference type="InterPro" id="IPR020593">
    <property type="entry name" value="G-glutamylP_reductase_CS"/>
</dbReference>
<dbReference type="UniPathway" id="UPA00098">
    <property type="reaction ID" value="UER00359"/>
</dbReference>
<evidence type="ECO:0000259" key="17">
    <source>
        <dbReference type="Pfam" id="PF00696"/>
    </source>
</evidence>
<comment type="catalytic activity">
    <reaction evidence="15">
        <text>L-glutamate + ATP = L-glutamyl 5-phosphate + ADP</text>
        <dbReference type="Rhea" id="RHEA:14877"/>
        <dbReference type="ChEBI" id="CHEBI:29985"/>
        <dbReference type="ChEBI" id="CHEBI:30616"/>
        <dbReference type="ChEBI" id="CHEBI:58274"/>
        <dbReference type="ChEBI" id="CHEBI:456216"/>
        <dbReference type="EC" id="2.7.2.11"/>
    </reaction>
</comment>
<keyword evidence="12" id="KW-0560">Oxidoreductase</keyword>
<evidence type="ECO:0000256" key="12">
    <source>
        <dbReference type="ARBA" id="ARBA00023002"/>
    </source>
</evidence>
<dbReference type="InterPro" id="IPR015590">
    <property type="entry name" value="Aldehyde_DH_dom"/>
</dbReference>
<evidence type="ECO:0000256" key="13">
    <source>
        <dbReference type="ARBA" id="ARBA00023268"/>
    </source>
</evidence>
<keyword evidence="13" id="KW-0511">Multifunctional enzyme</keyword>
<evidence type="ECO:0000256" key="9">
    <source>
        <dbReference type="ARBA" id="ARBA00022777"/>
    </source>
</evidence>
<dbReference type="FunFam" id="3.40.309.10:FF:000011">
    <property type="entry name" value="Delta-1-pyrroline-5-carboxylate synthase"/>
    <property type="match status" value="1"/>
</dbReference>
<feature type="domain" description="Aspartate/glutamate/uridylate kinase" evidence="17">
    <location>
        <begin position="72"/>
        <end position="186"/>
    </location>
</feature>